<sequence length="693" mass="75012">MNRKDFIYTLTASLVLGLGSCTSEDFWDTFDRTVDGPIGFNVGVEASPAQRAMTRTGDEEATTTTTTSSYYAMQAGTQVCLKVDGTWNRKDPSAISKQTTCTTVAATTEATKTNALSFTENETLYWDDYGIGDPENSENNANGLQVLGVAVDGMDKAPEITEWESLEWPVITNGKNVLNSDILVSNNLTGTDAYKFVKPTKDHPGNLLFVHPLSKITINLKAGVGFTNGKIGNTTYKFVEDPVVTLTNATTLATISDNAYCLTKGTINISDASATSDGTKAAVVAGTTSTTDNTYTVIKQTIVYPGTPFSEGAVIAVVQADGNVYYVKADQIRAAMKANDASTNYTTKAGYNYIINVTVTKTGILTTATVTAWNEVNAEEAFPKINVIAPVGNQGGSIPSDFNGKFGFWLSTDIDKEYVCGATPTINSDGSMDWTGTNLLYWPDHNTHYHFRGIYPKDTQVTKENDGKQFVKVVNGAYSANTSPSNLLIGMPEFDGEALCGNQESGHTQVDMRTGGICAREANINLNFRYMMSQVEVNLTSNSIDASSKVVLDNATVELVNVGTEGNILLSNRSAEITSEGTFILPHTSGYNYHGVIIPQTLIDNAATDKNKVKFKITLYTDATKTTKTDVYYADVAPIKVKEKNSSADAAATDAWQSGVHYVYNLNIIKTQINATVSLTDWKTYEASEEVWF</sequence>
<evidence type="ECO:0008006" key="3">
    <source>
        <dbReference type="Google" id="ProtNLM"/>
    </source>
</evidence>
<dbReference type="Gene3D" id="2.60.40.2630">
    <property type="match status" value="2"/>
</dbReference>
<gene>
    <name evidence="1" type="ORF">SAMN04488494_0833</name>
</gene>
<dbReference type="InterPro" id="IPR025049">
    <property type="entry name" value="Mfa-like_1"/>
</dbReference>
<dbReference type="Proteomes" id="UP000184280">
    <property type="component" value="Unassembled WGS sequence"/>
</dbReference>
<accession>A0A1M7DSG6</accession>
<dbReference type="Pfam" id="PF13149">
    <property type="entry name" value="Mfa_like_1"/>
    <property type="match status" value="2"/>
</dbReference>
<dbReference type="CDD" id="cd13121">
    <property type="entry name" value="BF2867_like_C"/>
    <property type="match status" value="1"/>
</dbReference>
<evidence type="ECO:0000313" key="2">
    <source>
        <dbReference type="Proteomes" id="UP000184280"/>
    </source>
</evidence>
<evidence type="ECO:0000313" key="1">
    <source>
        <dbReference type="EMBL" id="SHL82444.1"/>
    </source>
</evidence>
<dbReference type="PROSITE" id="PS51257">
    <property type="entry name" value="PROKAR_LIPOPROTEIN"/>
    <property type="match status" value="1"/>
</dbReference>
<organism evidence="1 2">
    <name type="scientific">Xylanibacter ruminicola</name>
    <name type="common">Prevotella ruminicola</name>
    <dbReference type="NCBI Taxonomy" id="839"/>
    <lineage>
        <taxon>Bacteria</taxon>
        <taxon>Pseudomonadati</taxon>
        <taxon>Bacteroidota</taxon>
        <taxon>Bacteroidia</taxon>
        <taxon>Bacteroidales</taxon>
        <taxon>Prevotellaceae</taxon>
        <taxon>Xylanibacter</taxon>
    </lineage>
</organism>
<protein>
    <recommendedName>
        <fullName evidence="3">Fimbrillin-like</fullName>
    </recommendedName>
</protein>
<name>A0A1M7DSG6_XYLRU</name>
<dbReference type="AlphaFoldDB" id="A0A1M7DSG6"/>
<dbReference type="EMBL" id="FRCJ01000001">
    <property type="protein sequence ID" value="SHL82444.1"/>
    <property type="molecule type" value="Genomic_DNA"/>
</dbReference>
<dbReference type="OrthoDB" id="1061077at2"/>
<proteinExistence type="predicted"/>
<reference evidence="1 2" key="1">
    <citation type="submission" date="2016-11" db="EMBL/GenBank/DDBJ databases">
        <authorList>
            <person name="Jaros S."/>
            <person name="Januszkiewicz K."/>
            <person name="Wedrychowicz H."/>
        </authorList>
    </citation>
    <scope>NUCLEOTIDE SEQUENCE [LARGE SCALE GENOMIC DNA]</scope>
    <source>
        <strain evidence="1 2">BPI-34</strain>
    </source>
</reference>
<dbReference type="RefSeq" id="WP_073042999.1">
    <property type="nucleotide sequence ID" value="NZ_FRCJ01000001.1"/>
</dbReference>